<organism evidence="1 2">
    <name type="scientific">Lactococcus fujiensis JCM 16395</name>
    <dbReference type="NCBI Taxonomy" id="1291764"/>
    <lineage>
        <taxon>Bacteria</taxon>
        <taxon>Bacillati</taxon>
        <taxon>Bacillota</taxon>
        <taxon>Bacilli</taxon>
        <taxon>Lactobacillales</taxon>
        <taxon>Streptococcaceae</taxon>
        <taxon>Lactococcus</taxon>
    </lineage>
</organism>
<sequence length="50" mass="5743">MKIIIQNTSKQLPNNQKNLFEIREDNTLMPLITPCPTNTISKSQIQNSKD</sequence>
<gene>
    <name evidence="1" type="ORF">RT41_GL001313</name>
</gene>
<dbReference type="Proteomes" id="UP000218181">
    <property type="component" value="Unassembled WGS sequence"/>
</dbReference>
<proteinExistence type="predicted"/>
<evidence type="ECO:0000313" key="1">
    <source>
        <dbReference type="EMBL" id="PCS00426.1"/>
    </source>
</evidence>
<comment type="caution">
    <text evidence="1">The sequence shown here is derived from an EMBL/GenBank/DDBJ whole genome shotgun (WGS) entry which is preliminary data.</text>
</comment>
<dbReference type="EMBL" id="JXJU01000004">
    <property type="protein sequence ID" value="PCS00426.1"/>
    <property type="molecule type" value="Genomic_DNA"/>
</dbReference>
<reference evidence="1 2" key="1">
    <citation type="submission" date="2014-12" db="EMBL/GenBank/DDBJ databases">
        <title>Draft genome sequences of 10 type strains of Lactococcus.</title>
        <authorList>
            <person name="Sun Z."/>
            <person name="Zhong Z."/>
            <person name="Liu W."/>
            <person name="Zhang W."/>
            <person name="Zhang H."/>
        </authorList>
    </citation>
    <scope>NUCLEOTIDE SEQUENCE [LARGE SCALE GENOMIC DNA]</scope>
    <source>
        <strain evidence="1 2">JCM 16395</strain>
    </source>
</reference>
<name>A0A2A5RMC0_9LACT</name>
<accession>A0A2A5RMC0</accession>
<protein>
    <submittedName>
        <fullName evidence="1">Uncharacterized protein</fullName>
    </submittedName>
</protein>
<evidence type="ECO:0000313" key="2">
    <source>
        <dbReference type="Proteomes" id="UP000218181"/>
    </source>
</evidence>
<dbReference type="AlphaFoldDB" id="A0A2A5RMC0"/>
<keyword evidence="2" id="KW-1185">Reference proteome</keyword>